<gene>
    <name evidence="2" type="ORF">L3Y34_009702</name>
</gene>
<evidence type="ECO:0008006" key="4">
    <source>
        <dbReference type="Google" id="ProtNLM"/>
    </source>
</evidence>
<evidence type="ECO:0000256" key="1">
    <source>
        <dbReference type="SAM" id="MobiDB-lite"/>
    </source>
</evidence>
<accession>A0AAE9AAQ5</accession>
<dbReference type="SUPFAM" id="SSF55797">
    <property type="entry name" value="PR-1-like"/>
    <property type="match status" value="1"/>
</dbReference>
<dbReference type="Proteomes" id="UP000827892">
    <property type="component" value="Chromosome V"/>
</dbReference>
<protein>
    <recommendedName>
        <fullName evidence="4">SCP domain-containing protein</fullName>
    </recommendedName>
</protein>
<evidence type="ECO:0000313" key="3">
    <source>
        <dbReference type="Proteomes" id="UP000827892"/>
    </source>
</evidence>
<reference evidence="2 3" key="1">
    <citation type="submission" date="2022-02" db="EMBL/GenBank/DDBJ databases">
        <title>Chromosome-level reference genomes for two strains of Caenorhabditis briggsae: an improved platform for comparative genomics.</title>
        <authorList>
            <person name="Stevens L."/>
            <person name="Andersen E.C."/>
        </authorList>
    </citation>
    <scope>NUCLEOTIDE SEQUENCE [LARGE SCALE GENOMIC DNA]</scope>
    <source>
        <strain evidence="2">QX1410_ONT</strain>
        <tissue evidence="2">Whole-organism</tissue>
    </source>
</reference>
<proteinExistence type="predicted"/>
<evidence type="ECO:0000313" key="2">
    <source>
        <dbReference type="EMBL" id="ULT92151.1"/>
    </source>
</evidence>
<name>A0AAE9AAQ5_CAEBR</name>
<sequence>MNFPDKEQAKFIAQINEKRKEIAKHWDIPNMHQLTWSEKLSDIAANISKRDLDKIDSFPFYIVTVPLSNNYKEIALEWERDLDLYTSLMNKKIESVTDYMHPLQTHMACVNSTKYGRNNARIVCVFGPENMPGEWKKGDPGSECKRNYNNSDGICTWVTAQTTPNVIILPNGSRNSTSASSEATPKPPLDPKQTIQPTTQEPDLKSTLPGTKNPENSQKTKLSPETATLPKELEDYVEVDGDDYDEDFPTGEPLLDSGFQNFLQFWITVVFVLGFCFLV</sequence>
<feature type="compositionally biased region" description="Polar residues" evidence="1">
    <location>
        <begin position="172"/>
        <end position="183"/>
    </location>
</feature>
<organism evidence="2 3">
    <name type="scientific">Caenorhabditis briggsae</name>
    <dbReference type="NCBI Taxonomy" id="6238"/>
    <lineage>
        <taxon>Eukaryota</taxon>
        <taxon>Metazoa</taxon>
        <taxon>Ecdysozoa</taxon>
        <taxon>Nematoda</taxon>
        <taxon>Chromadorea</taxon>
        <taxon>Rhabditida</taxon>
        <taxon>Rhabditina</taxon>
        <taxon>Rhabditomorpha</taxon>
        <taxon>Rhabditoidea</taxon>
        <taxon>Rhabditidae</taxon>
        <taxon>Peloderinae</taxon>
        <taxon>Caenorhabditis</taxon>
    </lineage>
</organism>
<feature type="compositionally biased region" description="Polar residues" evidence="1">
    <location>
        <begin position="208"/>
        <end position="223"/>
    </location>
</feature>
<dbReference type="AlphaFoldDB" id="A0AAE9AAQ5"/>
<dbReference type="EMBL" id="CP090895">
    <property type="protein sequence ID" value="ULT92151.1"/>
    <property type="molecule type" value="Genomic_DNA"/>
</dbReference>
<feature type="region of interest" description="Disordered" evidence="1">
    <location>
        <begin position="167"/>
        <end position="223"/>
    </location>
</feature>
<dbReference type="InterPro" id="IPR035940">
    <property type="entry name" value="CAP_sf"/>
</dbReference>
<dbReference type="Gene3D" id="3.40.33.10">
    <property type="entry name" value="CAP"/>
    <property type="match status" value="1"/>
</dbReference>